<comment type="function">
    <text evidence="16">Catalyzes the phosphorylation of pantothenate (Pan), the first step in CoA biosynthesis.</text>
</comment>
<dbReference type="GO" id="GO:0005524">
    <property type="term" value="F:ATP binding"/>
    <property type="evidence" value="ECO:0007669"/>
    <property type="project" value="UniProtKB-UniRule"/>
</dbReference>
<evidence type="ECO:0000256" key="10">
    <source>
        <dbReference type="ARBA" id="ARBA00022777"/>
    </source>
</evidence>
<evidence type="ECO:0000256" key="7">
    <source>
        <dbReference type="ARBA" id="ARBA00022490"/>
    </source>
</evidence>
<evidence type="ECO:0000256" key="1">
    <source>
        <dbReference type="ARBA" id="ARBA00001206"/>
    </source>
</evidence>
<gene>
    <name evidence="16 17" type="primary">coaX</name>
    <name evidence="17" type="ORF">COLINT_03353</name>
</gene>
<evidence type="ECO:0000256" key="16">
    <source>
        <dbReference type="HAMAP-Rule" id="MF_01274"/>
    </source>
</evidence>
<dbReference type="EMBL" id="ABXH02000031">
    <property type="protein sequence ID" value="EEP43945.1"/>
    <property type="molecule type" value="Genomic_DNA"/>
</dbReference>
<dbReference type="STRING" id="521003.COLINT_03353"/>
<comment type="subcellular location">
    <subcellularLocation>
        <location evidence="3 16">Cytoplasm</location>
    </subcellularLocation>
</comment>
<evidence type="ECO:0000256" key="4">
    <source>
        <dbReference type="ARBA" id="ARBA00005225"/>
    </source>
</evidence>
<dbReference type="UniPathway" id="UPA00241">
    <property type="reaction ID" value="UER00352"/>
</dbReference>
<dbReference type="PANTHER" id="PTHR34265">
    <property type="entry name" value="TYPE III PANTOTHENATE KINASE"/>
    <property type="match status" value="1"/>
</dbReference>
<evidence type="ECO:0000256" key="15">
    <source>
        <dbReference type="ARBA" id="ARBA00040883"/>
    </source>
</evidence>
<feature type="binding site" evidence="16">
    <location>
        <begin position="131"/>
        <end position="134"/>
    </location>
    <ligand>
        <name>substrate</name>
    </ligand>
</feature>
<proteinExistence type="inferred from homology"/>
<dbReference type="CDD" id="cd24015">
    <property type="entry name" value="ASKHA_NBD_PanK-III"/>
    <property type="match status" value="1"/>
</dbReference>
<feature type="binding site" evidence="16">
    <location>
        <position position="156"/>
    </location>
    <ligand>
        <name>ATP</name>
        <dbReference type="ChEBI" id="CHEBI:30616"/>
    </ligand>
</feature>
<comment type="similarity">
    <text evidence="14 16">Belongs to the type III pantothenate kinase family.</text>
</comment>
<reference evidence="17 18" key="1">
    <citation type="submission" date="2009-04" db="EMBL/GenBank/DDBJ databases">
        <authorList>
            <person name="Weinstock G."/>
            <person name="Sodergren E."/>
            <person name="Clifton S."/>
            <person name="Fulton L."/>
            <person name="Fulton B."/>
            <person name="Courtney L."/>
            <person name="Fronick C."/>
            <person name="Harrison M."/>
            <person name="Strong C."/>
            <person name="Farmer C."/>
            <person name="Delahaunty K."/>
            <person name="Markovic C."/>
            <person name="Hall O."/>
            <person name="Minx P."/>
            <person name="Tomlinson C."/>
            <person name="Mitreva M."/>
            <person name="Nelson J."/>
            <person name="Hou S."/>
            <person name="Wollam A."/>
            <person name="Pepin K.H."/>
            <person name="Johnson M."/>
            <person name="Bhonagiri V."/>
            <person name="Nash W.E."/>
            <person name="Warren W."/>
            <person name="Chinwalla A."/>
            <person name="Mardis E.R."/>
            <person name="Wilson R.K."/>
        </authorList>
    </citation>
    <scope>NUCLEOTIDE SEQUENCE [LARGE SCALE GENOMIC DNA]</scope>
    <source>
        <strain evidence="17 18">DSM 13280</strain>
    </source>
</reference>
<keyword evidence="11 16" id="KW-0067">ATP-binding</keyword>
<dbReference type="HAMAP" id="MF_01274">
    <property type="entry name" value="Pantothen_kinase_3"/>
    <property type="match status" value="1"/>
</dbReference>
<feature type="active site" description="Proton acceptor" evidence="16">
    <location>
        <position position="133"/>
    </location>
</feature>
<evidence type="ECO:0000313" key="17">
    <source>
        <dbReference type="EMBL" id="EEP43945.1"/>
    </source>
</evidence>
<evidence type="ECO:0000256" key="9">
    <source>
        <dbReference type="ARBA" id="ARBA00022741"/>
    </source>
</evidence>
<evidence type="ECO:0000256" key="2">
    <source>
        <dbReference type="ARBA" id="ARBA00001958"/>
    </source>
</evidence>
<comment type="caution">
    <text evidence="17">The sequence shown here is derived from an EMBL/GenBank/DDBJ whole genome shotgun (WGS) entry which is preliminary data.</text>
</comment>
<keyword evidence="13 16" id="KW-0173">Coenzyme A biosynthesis</keyword>
<feature type="binding site" evidence="16">
    <location>
        <begin position="31"/>
        <end position="38"/>
    </location>
    <ligand>
        <name>ATP</name>
        <dbReference type="ChEBI" id="CHEBI:30616"/>
    </ligand>
</feature>
<evidence type="ECO:0000256" key="8">
    <source>
        <dbReference type="ARBA" id="ARBA00022679"/>
    </source>
</evidence>
<comment type="caution">
    <text evidence="16">Lacks conserved residue(s) required for the propagation of feature annotation.</text>
</comment>
<evidence type="ECO:0000256" key="5">
    <source>
        <dbReference type="ARBA" id="ARBA00011738"/>
    </source>
</evidence>
<dbReference type="AlphaFoldDB" id="C4FBA0"/>
<evidence type="ECO:0000256" key="11">
    <source>
        <dbReference type="ARBA" id="ARBA00022840"/>
    </source>
</evidence>
<dbReference type="GO" id="GO:0015937">
    <property type="term" value="P:coenzyme A biosynthetic process"/>
    <property type="evidence" value="ECO:0007669"/>
    <property type="project" value="UniProtKB-UniRule"/>
</dbReference>
<evidence type="ECO:0000256" key="12">
    <source>
        <dbReference type="ARBA" id="ARBA00022958"/>
    </source>
</evidence>
<accession>C4FBA0</accession>
<keyword evidence="16" id="KW-0479">Metal-binding</keyword>
<evidence type="ECO:0000256" key="6">
    <source>
        <dbReference type="ARBA" id="ARBA00012102"/>
    </source>
</evidence>
<comment type="pathway">
    <text evidence="4 16">Cofactor biosynthesis; coenzyme A biosynthesis; CoA from (R)-pantothenate: step 1/5.</text>
</comment>
<keyword evidence="12 16" id="KW-0630">Potassium</keyword>
<feature type="binding site" evidence="16">
    <location>
        <position position="208"/>
    </location>
    <ligand>
        <name>substrate</name>
    </ligand>
</feature>
<dbReference type="SUPFAM" id="SSF53067">
    <property type="entry name" value="Actin-like ATPase domain"/>
    <property type="match status" value="2"/>
</dbReference>
<organism evidence="17 18">
    <name type="scientific">Collinsella intestinalis DSM 13280</name>
    <dbReference type="NCBI Taxonomy" id="521003"/>
    <lineage>
        <taxon>Bacteria</taxon>
        <taxon>Bacillati</taxon>
        <taxon>Actinomycetota</taxon>
        <taxon>Coriobacteriia</taxon>
        <taxon>Coriobacteriales</taxon>
        <taxon>Coriobacteriaceae</taxon>
        <taxon>Collinsella</taxon>
    </lineage>
</organism>
<evidence type="ECO:0000256" key="13">
    <source>
        <dbReference type="ARBA" id="ARBA00022993"/>
    </source>
</evidence>
<keyword evidence="7 16" id="KW-0963">Cytoplasm</keyword>
<keyword evidence="9 16" id="KW-0547">Nucleotide-binding</keyword>
<dbReference type="GO" id="GO:0005737">
    <property type="term" value="C:cytoplasm"/>
    <property type="evidence" value="ECO:0007669"/>
    <property type="project" value="UniProtKB-SubCell"/>
</dbReference>
<dbReference type="GO" id="GO:0046872">
    <property type="term" value="F:metal ion binding"/>
    <property type="evidence" value="ECO:0007669"/>
    <property type="project" value="UniProtKB-KW"/>
</dbReference>
<sequence>MCAVAQDTLSTLFPQRPHDIQRETTMLLAIDMGNTQTALGLFDGDELVHAWRMPTDRTLTKDELHVRLLGYFHKDGLDLGCVHAIAFAGVVPQLMREWEGVARDMGARLMVVGRETAAVTSIDAPNPAEVGADRIANATAAAALYGAPSIVVDFGTATNIDVVDERGAYIGGCIAPGIRISLDALTARAARLASVPLEAPKATIGHTTVEAVQSGTVVGAAAMAEGLIARIKRELDCEDATVIATGGLARVVAEATDAFDHVDPQLTIKGICEIYRRLA</sequence>
<evidence type="ECO:0000256" key="14">
    <source>
        <dbReference type="ARBA" id="ARBA00038036"/>
    </source>
</evidence>
<dbReference type="HOGENOM" id="CLU_066627_1_0_11"/>
<dbReference type="EC" id="2.7.1.33" evidence="6 16"/>
<protein>
    <recommendedName>
        <fullName evidence="15 16">Type III pantothenate kinase</fullName>
        <ecNumber evidence="6 16">2.7.1.33</ecNumber>
    </recommendedName>
    <alternativeName>
        <fullName evidence="16">PanK-III</fullName>
    </alternativeName>
    <alternativeName>
        <fullName evidence="16">Pantothenic acid kinase</fullName>
    </alternativeName>
</protein>
<dbReference type="Pfam" id="PF03309">
    <property type="entry name" value="Pan_kinase"/>
    <property type="match status" value="1"/>
</dbReference>
<dbReference type="InterPro" id="IPR004619">
    <property type="entry name" value="Type_III_PanK"/>
</dbReference>
<comment type="catalytic activity">
    <reaction evidence="1 16">
        <text>(R)-pantothenate + ATP = (R)-4'-phosphopantothenate + ADP + H(+)</text>
        <dbReference type="Rhea" id="RHEA:16373"/>
        <dbReference type="ChEBI" id="CHEBI:10986"/>
        <dbReference type="ChEBI" id="CHEBI:15378"/>
        <dbReference type="ChEBI" id="CHEBI:29032"/>
        <dbReference type="ChEBI" id="CHEBI:30616"/>
        <dbReference type="ChEBI" id="CHEBI:456216"/>
        <dbReference type="EC" id="2.7.1.33"/>
    </reaction>
</comment>
<dbReference type="Gene3D" id="3.30.420.40">
    <property type="match status" value="2"/>
</dbReference>
<dbReference type="GO" id="GO:0004594">
    <property type="term" value="F:pantothenate kinase activity"/>
    <property type="evidence" value="ECO:0007669"/>
    <property type="project" value="UniProtKB-UniRule"/>
</dbReference>
<dbReference type="NCBIfam" id="TIGR00671">
    <property type="entry name" value="baf"/>
    <property type="match status" value="1"/>
</dbReference>
<evidence type="ECO:0000313" key="18">
    <source>
        <dbReference type="Proteomes" id="UP000003295"/>
    </source>
</evidence>
<comment type="subunit">
    <text evidence="5 16">Homodimer.</text>
</comment>
<dbReference type="eggNOG" id="COG1521">
    <property type="taxonomic scope" value="Bacteria"/>
</dbReference>
<evidence type="ECO:0000256" key="3">
    <source>
        <dbReference type="ARBA" id="ARBA00004496"/>
    </source>
</evidence>
<dbReference type="Proteomes" id="UP000003295">
    <property type="component" value="Unassembled WGS sequence"/>
</dbReference>
<dbReference type="PANTHER" id="PTHR34265:SF1">
    <property type="entry name" value="TYPE III PANTOTHENATE KINASE"/>
    <property type="match status" value="1"/>
</dbReference>
<comment type="cofactor">
    <cofactor evidence="2">
        <name>K(+)</name>
        <dbReference type="ChEBI" id="CHEBI:29103"/>
    </cofactor>
</comment>
<comment type="cofactor">
    <cofactor evidence="16">
        <name>NH4(+)</name>
        <dbReference type="ChEBI" id="CHEBI:28938"/>
    </cofactor>
    <cofactor evidence="16">
        <name>K(+)</name>
        <dbReference type="ChEBI" id="CHEBI:29103"/>
    </cofactor>
    <text evidence="16">A monovalent cation. Ammonium or potassium.</text>
</comment>
<keyword evidence="10 16" id="KW-0418">Kinase</keyword>
<keyword evidence="8 16" id="KW-0808">Transferase</keyword>
<feature type="binding site" evidence="16">
    <location>
        <position position="153"/>
    </location>
    <ligand>
        <name>K(+)</name>
        <dbReference type="ChEBI" id="CHEBI:29103"/>
    </ligand>
</feature>
<dbReference type="NCBIfam" id="NF009855">
    <property type="entry name" value="PRK13321.1"/>
    <property type="match status" value="1"/>
</dbReference>
<dbReference type="InterPro" id="IPR043129">
    <property type="entry name" value="ATPase_NBD"/>
</dbReference>
<name>C4FBA0_9ACTN</name>